<keyword evidence="3" id="KW-1185">Reference proteome</keyword>
<dbReference type="EMBL" id="CP010777">
    <property type="protein sequence ID" value="AKQ44877.1"/>
    <property type="molecule type" value="Genomic_DNA"/>
</dbReference>
<dbReference type="AlphaFoldDB" id="A0A0H4VLT6"/>
<reference evidence="2 3" key="1">
    <citation type="submission" date="2015-01" db="EMBL/GenBank/DDBJ databases">
        <title>Rufibacter sp./DG31D/ whole genome sequencing.</title>
        <authorList>
            <person name="Kim M.K."/>
            <person name="Srinivasan S."/>
            <person name="Lee J.-J."/>
        </authorList>
    </citation>
    <scope>NUCLEOTIDE SEQUENCE [LARGE SCALE GENOMIC DNA]</scope>
    <source>
        <strain evidence="2 3">DG31D</strain>
    </source>
</reference>
<dbReference type="PATRIC" id="fig|1379910.4.peg.725"/>
<accession>A0A0H4VLT6</accession>
<proteinExistence type="predicted"/>
<organism evidence="2 3">
    <name type="scientific">Rufibacter radiotolerans</name>
    <dbReference type="NCBI Taxonomy" id="1379910"/>
    <lineage>
        <taxon>Bacteria</taxon>
        <taxon>Pseudomonadati</taxon>
        <taxon>Bacteroidota</taxon>
        <taxon>Cytophagia</taxon>
        <taxon>Cytophagales</taxon>
        <taxon>Hymenobacteraceae</taxon>
        <taxon>Rufibacter</taxon>
    </lineage>
</organism>
<evidence type="ECO:0000313" key="2">
    <source>
        <dbReference type="EMBL" id="AKQ44877.1"/>
    </source>
</evidence>
<protein>
    <submittedName>
        <fullName evidence="2">Uncharacterized protein</fullName>
    </submittedName>
</protein>
<dbReference type="KEGG" id="ruf:TH63_03360"/>
<name>A0A0H4VLT6_9BACT</name>
<sequence length="304" mass="34024">MCKITTMRKLVFILLLALSHLGLAQKKGNLHKDIGEASVQVVRDKDGVSGYSTVETTYRVQYAQLPSREHQEYLAKLRTNTTVTRGMEGKDRTIEFALSPLGQPSLVALTAKHACDEIEFLNDHYRTTKNGCCLDLDKIKLFDYHNKEIIAGSGGVTTVTVPNNEVKFYFAFSDIDSRPKSLGKITISYGSGRRYDIHLLSDKVLGDSVELIDGKPFHVETCPYKNPELALLSGGKEITERDSYTGAYQLLSMEGIKSTSELRDIAIQVSFTCDKSIKPFLIPIINGFPFGKNQWEHTYNIMVN</sequence>
<dbReference type="STRING" id="1379910.TH63_03360"/>
<feature type="chain" id="PRO_5005211877" evidence="1">
    <location>
        <begin position="25"/>
        <end position="304"/>
    </location>
</feature>
<dbReference type="Proteomes" id="UP000036458">
    <property type="component" value="Chromosome"/>
</dbReference>
<evidence type="ECO:0000256" key="1">
    <source>
        <dbReference type="SAM" id="SignalP"/>
    </source>
</evidence>
<evidence type="ECO:0000313" key="3">
    <source>
        <dbReference type="Proteomes" id="UP000036458"/>
    </source>
</evidence>
<keyword evidence="1" id="KW-0732">Signal</keyword>
<gene>
    <name evidence="2" type="ORF">TH63_03360</name>
</gene>
<feature type="signal peptide" evidence="1">
    <location>
        <begin position="1"/>
        <end position="24"/>
    </location>
</feature>